<feature type="transmembrane region" description="Helical" evidence="3">
    <location>
        <begin position="98"/>
        <end position="119"/>
    </location>
</feature>
<feature type="transmembrane region" description="Helical" evidence="3">
    <location>
        <begin position="249"/>
        <end position="265"/>
    </location>
</feature>
<evidence type="ECO:0000313" key="5">
    <source>
        <dbReference type="EMBL" id="KAF7782553.1"/>
    </source>
</evidence>
<accession>A0A8H7KJT1</accession>
<dbReference type="SUPFAM" id="SSF57850">
    <property type="entry name" value="RING/U-box"/>
    <property type="match status" value="1"/>
</dbReference>
<feature type="compositionally biased region" description="Basic and acidic residues" evidence="2">
    <location>
        <begin position="435"/>
        <end position="449"/>
    </location>
</feature>
<dbReference type="PANTHER" id="PTHR22765:SF416">
    <property type="entry name" value="E3 UBIQUITIN-PROTEIN LIGASE GODZILLA"/>
    <property type="match status" value="1"/>
</dbReference>
<keyword evidence="3" id="KW-1133">Transmembrane helix</keyword>
<protein>
    <recommendedName>
        <fullName evidence="4">RING-type domain-containing protein</fullName>
    </recommendedName>
</protein>
<dbReference type="PANTHER" id="PTHR22765">
    <property type="entry name" value="RING FINGER AND PROTEASE ASSOCIATED DOMAIN-CONTAINING"/>
    <property type="match status" value="1"/>
</dbReference>
<dbReference type="GO" id="GO:0061630">
    <property type="term" value="F:ubiquitin protein ligase activity"/>
    <property type="evidence" value="ECO:0007669"/>
    <property type="project" value="TreeGrafter"/>
</dbReference>
<feature type="transmembrane region" description="Helical" evidence="3">
    <location>
        <begin position="217"/>
        <end position="237"/>
    </location>
</feature>
<dbReference type="EMBL" id="JABXXO010000003">
    <property type="protein sequence ID" value="KAF7782553.1"/>
    <property type="molecule type" value="Genomic_DNA"/>
</dbReference>
<evidence type="ECO:0000313" key="6">
    <source>
        <dbReference type="Proteomes" id="UP000629468"/>
    </source>
</evidence>
<keyword evidence="1" id="KW-0862">Zinc</keyword>
<dbReference type="Pfam" id="PF13639">
    <property type="entry name" value="zf-RING_2"/>
    <property type="match status" value="1"/>
</dbReference>
<keyword evidence="3" id="KW-0472">Membrane</keyword>
<keyword evidence="3" id="KW-0812">Transmembrane</keyword>
<gene>
    <name evidence="5" type="ORF">Agabi119p4_1929</name>
</gene>
<dbReference type="InterPro" id="IPR001841">
    <property type="entry name" value="Znf_RING"/>
</dbReference>
<dbReference type="AlphaFoldDB" id="A0A8H7KJT1"/>
<sequence length="575" mass="64070">MSTSPSNVLDDESLHSVRSMGDVAQSPLPPSSLLRISNDHPASTSTIPPISSAPVGPRNQMDNQDPQRNWLDSLLAFFGLGKFGLQSRRSTVALSWNFTWSSAQIVVIITLLVLSGTVFKNPNSAAPHVRTEWESCDRPLGVWACLWIGRVILSSVLAYWNYVRQLRAIASYIQGNPVMVRRGNRQSTIPRADSRQLRPIRQQGIIVPPPNTSYTRLSVLSSLLTLSWFLTAHILAYTSFNTCRRTSPHVWWLVFGILCIMYLTVFEVVVIGFIVLVITPIVFVIWNILLICLGRHPIQNAHIIKPEIDKLPKTLVEKIPLVMYIPPPPEGSDLKPTSQKIITSPHNYPPKAPSKPLSKPRFKFLKPRAPKKKHSCPVSAPRLPADVEKTAANGEALAWSDYWEESEYPFVILEGNRAACAICLLDFEEPKRKSGLEHAFTKSSDKEAAEEPVVESLDYDTKKSDEAEESVGELEGREAIKWSLQKSPSTNPTEPRIHSASQVVVRTSSPGIALEDRETNQQLEDAGEEAQPLRLLNCGHVFHKTCLDPWLIDVSGRCPICQRAVEIPGQKSGRS</sequence>
<dbReference type="InterPro" id="IPR051826">
    <property type="entry name" value="E3_ubiquitin-ligase_domain"/>
</dbReference>
<dbReference type="Proteomes" id="UP000629468">
    <property type="component" value="Unassembled WGS sequence"/>
</dbReference>
<dbReference type="GO" id="GO:0008270">
    <property type="term" value="F:zinc ion binding"/>
    <property type="evidence" value="ECO:0007669"/>
    <property type="project" value="UniProtKB-KW"/>
</dbReference>
<organism evidence="5 6">
    <name type="scientific">Agaricus bisporus var. burnettii</name>
    <dbReference type="NCBI Taxonomy" id="192524"/>
    <lineage>
        <taxon>Eukaryota</taxon>
        <taxon>Fungi</taxon>
        <taxon>Dikarya</taxon>
        <taxon>Basidiomycota</taxon>
        <taxon>Agaricomycotina</taxon>
        <taxon>Agaricomycetes</taxon>
        <taxon>Agaricomycetidae</taxon>
        <taxon>Agaricales</taxon>
        <taxon>Agaricineae</taxon>
        <taxon>Agaricaceae</taxon>
        <taxon>Agaricus</taxon>
    </lineage>
</organism>
<evidence type="ECO:0000256" key="2">
    <source>
        <dbReference type="SAM" id="MobiDB-lite"/>
    </source>
</evidence>
<dbReference type="PROSITE" id="PS50089">
    <property type="entry name" value="ZF_RING_2"/>
    <property type="match status" value="1"/>
</dbReference>
<reference evidence="5 6" key="1">
    <citation type="journal article" name="Sci. Rep.">
        <title>Telomere-to-telomere assembled and centromere annotated genomes of the two main subspecies of the button mushroom Agaricus bisporus reveal especially polymorphic chromosome ends.</title>
        <authorList>
            <person name="Sonnenberg A.S.M."/>
            <person name="Sedaghat-Telgerd N."/>
            <person name="Lavrijssen B."/>
            <person name="Ohm R.A."/>
            <person name="Hendrickx P.M."/>
            <person name="Scholtmeijer K."/>
            <person name="Baars J.J.P."/>
            <person name="van Peer A."/>
        </authorList>
    </citation>
    <scope>NUCLEOTIDE SEQUENCE [LARGE SCALE GENOMIC DNA]</scope>
    <source>
        <strain evidence="5 6">H119_p4</strain>
    </source>
</reference>
<dbReference type="GO" id="GO:0006511">
    <property type="term" value="P:ubiquitin-dependent protein catabolic process"/>
    <property type="evidence" value="ECO:0007669"/>
    <property type="project" value="TreeGrafter"/>
</dbReference>
<dbReference type="InterPro" id="IPR013083">
    <property type="entry name" value="Znf_RING/FYVE/PHD"/>
</dbReference>
<feature type="compositionally biased region" description="Low complexity" evidence="2">
    <location>
        <begin position="41"/>
        <end position="54"/>
    </location>
</feature>
<feature type="domain" description="RING-type" evidence="4">
    <location>
        <begin position="535"/>
        <end position="562"/>
    </location>
</feature>
<evidence type="ECO:0000256" key="1">
    <source>
        <dbReference type="PROSITE-ProRule" id="PRU00175"/>
    </source>
</evidence>
<feature type="region of interest" description="Disordered" evidence="2">
    <location>
        <begin position="435"/>
        <end position="475"/>
    </location>
</feature>
<evidence type="ECO:0000259" key="4">
    <source>
        <dbReference type="PROSITE" id="PS50089"/>
    </source>
</evidence>
<feature type="transmembrane region" description="Helical" evidence="3">
    <location>
        <begin position="140"/>
        <end position="162"/>
    </location>
</feature>
<dbReference type="CDD" id="cd16448">
    <property type="entry name" value="RING-H2"/>
    <property type="match status" value="1"/>
</dbReference>
<name>A0A8H7KJT1_AGABI</name>
<comment type="caution">
    <text evidence="5">The sequence shown here is derived from an EMBL/GenBank/DDBJ whole genome shotgun (WGS) entry which is preliminary data.</text>
</comment>
<proteinExistence type="predicted"/>
<dbReference type="SMART" id="SM00184">
    <property type="entry name" value="RING"/>
    <property type="match status" value="1"/>
</dbReference>
<feature type="transmembrane region" description="Helical" evidence="3">
    <location>
        <begin position="271"/>
        <end position="293"/>
    </location>
</feature>
<feature type="region of interest" description="Disordered" evidence="2">
    <location>
        <begin position="1"/>
        <end position="64"/>
    </location>
</feature>
<dbReference type="Gene3D" id="3.30.40.10">
    <property type="entry name" value="Zinc/RING finger domain, C3HC4 (zinc finger)"/>
    <property type="match status" value="1"/>
</dbReference>
<keyword evidence="1" id="KW-0863">Zinc-finger</keyword>
<evidence type="ECO:0000256" key="3">
    <source>
        <dbReference type="SAM" id="Phobius"/>
    </source>
</evidence>
<dbReference type="GO" id="GO:0005737">
    <property type="term" value="C:cytoplasm"/>
    <property type="evidence" value="ECO:0007669"/>
    <property type="project" value="TreeGrafter"/>
</dbReference>
<keyword evidence="1" id="KW-0479">Metal-binding</keyword>